<comment type="caution">
    <text evidence="1">The sequence shown here is derived from an EMBL/GenBank/DDBJ whole genome shotgun (WGS) entry which is preliminary data.</text>
</comment>
<dbReference type="EMBL" id="JBEAFC010000006">
    <property type="protein sequence ID" value="KAL1554061.1"/>
    <property type="molecule type" value="Genomic_DNA"/>
</dbReference>
<protein>
    <submittedName>
        <fullName evidence="1">Uncharacterized protein</fullName>
    </submittedName>
</protein>
<dbReference type="Pfam" id="PF04646">
    <property type="entry name" value="DUF604"/>
    <property type="match status" value="1"/>
</dbReference>
<dbReference type="Gene3D" id="3.90.550.50">
    <property type="match status" value="1"/>
</dbReference>
<reference evidence="1 2" key="1">
    <citation type="submission" date="2024-06" db="EMBL/GenBank/DDBJ databases">
        <title>A chromosome level genome sequence of Diviner's sage (Salvia divinorum).</title>
        <authorList>
            <person name="Ford S.A."/>
            <person name="Ro D.-K."/>
            <person name="Ness R.W."/>
            <person name="Phillips M.A."/>
        </authorList>
    </citation>
    <scope>NUCLEOTIDE SEQUENCE [LARGE SCALE GENOMIC DNA]</scope>
    <source>
        <strain evidence="1">SAF-2024a</strain>
        <tissue evidence="1">Leaf</tissue>
    </source>
</reference>
<gene>
    <name evidence="1" type="ORF">AAHA92_14658</name>
</gene>
<sequence>MTFPLPVLSLGARNVCELLFIFGLITYLNFVSVPNDYHKSKVLVPEVEPQTNFNHVVFGLLGSEKALHDRKHYIESWWRPNVTRGVFYLDKAPTGDLMPWSDASPPFRVSDDLTKFLQETKARRPKNIRMVHGIMELVRDMRDANLRWVVMGDDDSIFFVENIIDILGGFDHRKYYYIGGRSEFIMANYWYSFNQGFGGAGFILSYPLAKALASDMENCLRRYAQFFTSDTMTMSCIADIGVNLSPHKGFHQIDLHGDLSGFLSSHPKSPLLSLHHLGTVKPIFPGMDTHQSIRHLMEAATADQSRMLQQTICYHRQSNWSLSISWGYSAHIYEQIMPRSHLQRPLETFKPWKARPSRPLYMFDTRLLSNNSCYEPHVFFFEKVDKVSMGIFTTYSRARTRGLPPCSLTSQYKPDLISQITVVSPPTKRKEKDRCECCDVVGVGGTGTSVEVKLRECGLNEVIA</sequence>
<dbReference type="AlphaFoldDB" id="A0ABD1HC95"/>
<keyword evidence="2" id="KW-1185">Reference proteome</keyword>
<proteinExistence type="predicted"/>
<dbReference type="FunFam" id="3.90.550.50:FF:000061">
    <property type="entry name" value="AT4g00300 protein"/>
    <property type="match status" value="1"/>
</dbReference>
<evidence type="ECO:0000313" key="2">
    <source>
        <dbReference type="Proteomes" id="UP001567538"/>
    </source>
</evidence>
<accession>A0ABD1HC95</accession>
<dbReference type="InterPro" id="IPR006740">
    <property type="entry name" value="DUF604"/>
</dbReference>
<name>A0ABD1HC95_SALDI</name>
<dbReference type="PANTHER" id="PTHR10811">
    <property type="entry name" value="FRINGE-RELATED"/>
    <property type="match status" value="1"/>
</dbReference>
<organism evidence="1 2">
    <name type="scientific">Salvia divinorum</name>
    <name type="common">Maria pastora</name>
    <name type="synonym">Diviner's sage</name>
    <dbReference type="NCBI Taxonomy" id="28513"/>
    <lineage>
        <taxon>Eukaryota</taxon>
        <taxon>Viridiplantae</taxon>
        <taxon>Streptophyta</taxon>
        <taxon>Embryophyta</taxon>
        <taxon>Tracheophyta</taxon>
        <taxon>Spermatophyta</taxon>
        <taxon>Magnoliopsida</taxon>
        <taxon>eudicotyledons</taxon>
        <taxon>Gunneridae</taxon>
        <taxon>Pentapetalae</taxon>
        <taxon>asterids</taxon>
        <taxon>lamiids</taxon>
        <taxon>Lamiales</taxon>
        <taxon>Lamiaceae</taxon>
        <taxon>Nepetoideae</taxon>
        <taxon>Mentheae</taxon>
        <taxon>Salviinae</taxon>
        <taxon>Salvia</taxon>
        <taxon>Salvia subgen. Calosphace</taxon>
    </lineage>
</organism>
<dbReference type="Proteomes" id="UP001567538">
    <property type="component" value="Unassembled WGS sequence"/>
</dbReference>
<evidence type="ECO:0000313" key="1">
    <source>
        <dbReference type="EMBL" id="KAL1554061.1"/>
    </source>
</evidence>